<dbReference type="InterPro" id="IPR018060">
    <property type="entry name" value="HTH_AraC"/>
</dbReference>
<gene>
    <name evidence="11" type="ORF">E6C55_06710</name>
</gene>
<comment type="caution">
    <text evidence="11">The sequence shown here is derived from an EMBL/GenBank/DDBJ whole genome shotgun (WGS) entry which is preliminary data.</text>
</comment>
<dbReference type="Proteomes" id="UP000310636">
    <property type="component" value="Unassembled WGS sequence"/>
</dbReference>
<dbReference type="PROSITE" id="PS01124">
    <property type="entry name" value="HTH_ARAC_FAMILY_2"/>
    <property type="match status" value="1"/>
</dbReference>
<evidence type="ECO:0000256" key="5">
    <source>
        <dbReference type="ARBA" id="ARBA00023015"/>
    </source>
</evidence>
<feature type="domain" description="HTH araC/xylS-type" evidence="9">
    <location>
        <begin position="491"/>
        <end position="589"/>
    </location>
</feature>
<dbReference type="SMART" id="SM00342">
    <property type="entry name" value="HTH_ARAC"/>
    <property type="match status" value="1"/>
</dbReference>
<dbReference type="GO" id="GO:0005737">
    <property type="term" value="C:cytoplasm"/>
    <property type="evidence" value="ECO:0007669"/>
    <property type="project" value="UniProtKB-SubCell"/>
</dbReference>
<dbReference type="OrthoDB" id="2666291at2"/>
<dbReference type="InterPro" id="IPR018062">
    <property type="entry name" value="HTH_AraC-typ_CS"/>
</dbReference>
<dbReference type="Pfam" id="PF12833">
    <property type="entry name" value="HTH_18"/>
    <property type="match status" value="1"/>
</dbReference>
<reference evidence="11 12" key="1">
    <citation type="submission" date="2019-04" db="EMBL/GenBank/DDBJ databases">
        <title>Cohnella sp. nov. isolated from preserved vegetables.</title>
        <authorList>
            <person name="Lin S.-Y."/>
            <person name="Hung M.-H."/>
            <person name="Young C.-C."/>
        </authorList>
    </citation>
    <scope>NUCLEOTIDE SEQUENCE [LARGE SCALE GENOMIC DNA]</scope>
    <source>
        <strain evidence="11 12">CC-MHH1044</strain>
    </source>
</reference>
<dbReference type="GO" id="GO:0000160">
    <property type="term" value="P:phosphorelay signal transduction system"/>
    <property type="evidence" value="ECO:0007669"/>
    <property type="project" value="UniProtKB-KW"/>
</dbReference>
<evidence type="ECO:0000313" key="11">
    <source>
        <dbReference type="EMBL" id="THF82746.1"/>
    </source>
</evidence>
<evidence type="ECO:0000256" key="4">
    <source>
        <dbReference type="ARBA" id="ARBA00023012"/>
    </source>
</evidence>
<dbReference type="InterPro" id="IPR051552">
    <property type="entry name" value="HptR"/>
</dbReference>
<dbReference type="InterPro" id="IPR001789">
    <property type="entry name" value="Sig_transdc_resp-reg_receiver"/>
</dbReference>
<name>A0A4S4C4M2_9BACL</name>
<sequence length="590" mass="68767">MLHFAFTWRTIVVPRIVQRSESQAFGFKRNRFSIRKGLQYYESCGMWRCASMLSLLIVDDFEVEREEAMEIIEEAGLPLRIFGKATNGKEALRMLESQQPDIILVDVEMPLMNGIEMAKIVRQKYPAIKMIFFSFYNKFEYVKKAIDLSSHGYVLKPIVPAELVEVLNRTINLLNSEIQKRTEQEKLKAMLSKSMPALVEKFSAELFSKQFKDEKALWETVDFFKIDLKRAIYMVCVLEVDDYKNLAADKSMEDKQLLSLYILQTVENHLATQASVLTTRLDESHYGVLFSYDSAMGPSKLLEQTEDLLSTLIEGLHSQGISCSAGLSDISDQILSVSDLCEQGLFALKFKFHLGKQEIIHIRDVETKKSASAKNDWKLPELQKELKFLIHSGNSQEIDRFVERFLEHSGTDTRADQIKSIFYGIVTCLQFMLMEENEEFENIVELNRPIWEKWTLFETVEEMKAWLKQCLIEIAAYLDHKKQNKNTRLIHEIQVYVKQNLREELSLKSIASAFFYSPNYINSLFKREMRTTISEYIIQQKIDMAKEMLANPQFKIYEISESIGYVNEVHFRSKFKELTGYSPKEFRERI</sequence>
<evidence type="ECO:0000256" key="8">
    <source>
        <dbReference type="PROSITE-ProRule" id="PRU00169"/>
    </source>
</evidence>
<dbReference type="AlphaFoldDB" id="A0A4S4C4M2"/>
<evidence type="ECO:0000256" key="6">
    <source>
        <dbReference type="ARBA" id="ARBA00023125"/>
    </source>
</evidence>
<evidence type="ECO:0000256" key="2">
    <source>
        <dbReference type="ARBA" id="ARBA00022490"/>
    </source>
</evidence>
<evidence type="ECO:0000256" key="1">
    <source>
        <dbReference type="ARBA" id="ARBA00004496"/>
    </source>
</evidence>
<dbReference type="SUPFAM" id="SSF46689">
    <property type="entry name" value="Homeodomain-like"/>
    <property type="match status" value="2"/>
</dbReference>
<dbReference type="Pfam" id="PF00072">
    <property type="entry name" value="Response_reg"/>
    <property type="match status" value="1"/>
</dbReference>
<feature type="modified residue" description="4-aspartylphosphate" evidence="8">
    <location>
        <position position="106"/>
    </location>
</feature>
<protein>
    <submittedName>
        <fullName evidence="11">Response regulator</fullName>
    </submittedName>
</protein>
<evidence type="ECO:0000259" key="9">
    <source>
        <dbReference type="PROSITE" id="PS01124"/>
    </source>
</evidence>
<evidence type="ECO:0000259" key="10">
    <source>
        <dbReference type="PROSITE" id="PS50110"/>
    </source>
</evidence>
<dbReference type="PANTHER" id="PTHR42713">
    <property type="entry name" value="HISTIDINE KINASE-RELATED"/>
    <property type="match status" value="1"/>
</dbReference>
<evidence type="ECO:0000313" key="12">
    <source>
        <dbReference type="Proteomes" id="UP000310636"/>
    </source>
</evidence>
<dbReference type="InterPro" id="IPR011006">
    <property type="entry name" value="CheY-like_superfamily"/>
</dbReference>
<keyword evidence="2" id="KW-0963">Cytoplasm</keyword>
<accession>A0A4S4C4M2</accession>
<feature type="domain" description="Response regulatory" evidence="10">
    <location>
        <begin position="54"/>
        <end position="171"/>
    </location>
</feature>
<keyword evidence="5" id="KW-0805">Transcription regulation</keyword>
<comment type="subcellular location">
    <subcellularLocation>
        <location evidence="1">Cytoplasm</location>
    </subcellularLocation>
</comment>
<dbReference type="PANTHER" id="PTHR42713:SF3">
    <property type="entry name" value="TRANSCRIPTIONAL REGULATORY PROTEIN HPTR"/>
    <property type="match status" value="1"/>
</dbReference>
<keyword evidence="6" id="KW-0238">DNA-binding</keyword>
<dbReference type="CDD" id="cd17536">
    <property type="entry name" value="REC_YesN-like"/>
    <property type="match status" value="1"/>
</dbReference>
<dbReference type="Gene3D" id="3.40.50.2300">
    <property type="match status" value="1"/>
</dbReference>
<organism evidence="11 12">
    <name type="scientific">Cohnella fermenti</name>
    <dbReference type="NCBI Taxonomy" id="2565925"/>
    <lineage>
        <taxon>Bacteria</taxon>
        <taxon>Bacillati</taxon>
        <taxon>Bacillota</taxon>
        <taxon>Bacilli</taxon>
        <taxon>Bacillales</taxon>
        <taxon>Paenibacillaceae</taxon>
        <taxon>Cohnella</taxon>
    </lineage>
</organism>
<keyword evidence="4" id="KW-0902">Two-component regulatory system</keyword>
<dbReference type="GO" id="GO:0003700">
    <property type="term" value="F:DNA-binding transcription factor activity"/>
    <property type="evidence" value="ECO:0007669"/>
    <property type="project" value="InterPro"/>
</dbReference>
<dbReference type="SUPFAM" id="SSF52172">
    <property type="entry name" value="CheY-like"/>
    <property type="match status" value="1"/>
</dbReference>
<keyword evidence="12" id="KW-1185">Reference proteome</keyword>
<keyword evidence="3 8" id="KW-0597">Phosphoprotein</keyword>
<dbReference type="Gene3D" id="1.10.10.60">
    <property type="entry name" value="Homeodomain-like"/>
    <property type="match status" value="2"/>
</dbReference>
<evidence type="ECO:0000256" key="7">
    <source>
        <dbReference type="ARBA" id="ARBA00023163"/>
    </source>
</evidence>
<proteinExistence type="predicted"/>
<evidence type="ECO:0000256" key="3">
    <source>
        <dbReference type="ARBA" id="ARBA00022553"/>
    </source>
</evidence>
<keyword evidence="7" id="KW-0804">Transcription</keyword>
<dbReference type="PROSITE" id="PS50110">
    <property type="entry name" value="RESPONSE_REGULATORY"/>
    <property type="match status" value="1"/>
</dbReference>
<dbReference type="EMBL" id="SSOB01000006">
    <property type="protein sequence ID" value="THF82746.1"/>
    <property type="molecule type" value="Genomic_DNA"/>
</dbReference>
<dbReference type="GO" id="GO:0043565">
    <property type="term" value="F:sequence-specific DNA binding"/>
    <property type="evidence" value="ECO:0007669"/>
    <property type="project" value="InterPro"/>
</dbReference>
<dbReference type="InterPro" id="IPR009057">
    <property type="entry name" value="Homeodomain-like_sf"/>
</dbReference>
<dbReference type="PROSITE" id="PS00041">
    <property type="entry name" value="HTH_ARAC_FAMILY_1"/>
    <property type="match status" value="1"/>
</dbReference>
<dbReference type="SMART" id="SM00448">
    <property type="entry name" value="REC"/>
    <property type="match status" value="1"/>
</dbReference>